<proteinExistence type="predicted"/>
<name>A0A1L3JHW5_9FLAO</name>
<evidence type="ECO:0000256" key="1">
    <source>
        <dbReference type="SAM" id="Phobius"/>
    </source>
</evidence>
<keyword evidence="1" id="KW-1133">Transmembrane helix</keyword>
<protein>
    <recommendedName>
        <fullName evidence="4">HTH luxR-type domain-containing protein</fullName>
    </recommendedName>
</protein>
<dbReference type="KEGG" id="ten:LPB136_04485"/>
<evidence type="ECO:0000313" key="3">
    <source>
        <dbReference type="Proteomes" id="UP000181898"/>
    </source>
</evidence>
<dbReference type="EMBL" id="CP018155">
    <property type="protein sequence ID" value="APG64663.1"/>
    <property type="molecule type" value="Genomic_DNA"/>
</dbReference>
<dbReference type="SUPFAM" id="SSF48452">
    <property type="entry name" value="TPR-like"/>
    <property type="match status" value="1"/>
</dbReference>
<keyword evidence="3" id="KW-1185">Reference proteome</keyword>
<dbReference type="SUPFAM" id="SSF46894">
    <property type="entry name" value="C-terminal effector domain of the bipartite response regulators"/>
    <property type="match status" value="1"/>
</dbReference>
<dbReference type="RefSeq" id="WP_072554987.1">
    <property type="nucleotide sequence ID" value="NZ_CP018155.1"/>
</dbReference>
<feature type="transmembrane region" description="Helical" evidence="1">
    <location>
        <begin position="342"/>
        <end position="360"/>
    </location>
</feature>
<keyword evidence="1" id="KW-0472">Membrane</keyword>
<evidence type="ECO:0008006" key="4">
    <source>
        <dbReference type="Google" id="ProtNLM"/>
    </source>
</evidence>
<sequence>MTKFAILKITLNCYLFLFVFVSFGQKKGAINYYKFIDSAEVYIEEQPKISEKFLKLIPEPITTSIEGRLAQYYQLKGLISDKKNEDVKEFQYFLLAQKYAKLEKENDIAGMVSLELFYNTYIIKKDSSAFKYLTEAKKYYTLNNNINGLAEVNQMYAYVALFNKNYTKSNQLILEKLESHKSIKEDQYYYMYALFMLTSNYTHLEDFNQANKYFDKLKALKNNSTISPSLHAAHIVTSNICMAEVYLKQQKIDTALTYLKEAALLRKYMNVSDTEHYFKLYTDYYSKIGDVDKKVNYVDSLRIFNQGEINKNVDAGLDLNKILITSEKQLVHETKTKHQYRVLFWVLIISLIGVLIFIGLRYKKIKIKIKEFTQGKKDFSYLKTNHDKLKVKVKGLEDYIIDVKKEIKNISIISDTSQQRDRIKELYKDLHLNSSTVLDKSKNHLELVNDLNIDFFNTLNEKHPELDDSEVIICYYLHIGFKNKEIAVFLNKSLRSIESKRFRIGKKLQLKEKEINLLEYLKPIGLNTKKTI</sequence>
<keyword evidence="1" id="KW-0812">Transmembrane</keyword>
<dbReference type="OrthoDB" id="1454352at2"/>
<gene>
    <name evidence="2" type="ORF">LPB136_04485</name>
</gene>
<dbReference type="GO" id="GO:0003677">
    <property type="term" value="F:DNA binding"/>
    <property type="evidence" value="ECO:0007669"/>
    <property type="project" value="InterPro"/>
</dbReference>
<accession>A0A1L3JHW5</accession>
<organism evidence="2 3">
    <name type="scientific">Tenacibaculum todarodis</name>
    <dbReference type="NCBI Taxonomy" id="1850252"/>
    <lineage>
        <taxon>Bacteria</taxon>
        <taxon>Pseudomonadati</taxon>
        <taxon>Bacteroidota</taxon>
        <taxon>Flavobacteriia</taxon>
        <taxon>Flavobacteriales</taxon>
        <taxon>Flavobacteriaceae</taxon>
        <taxon>Tenacibaculum</taxon>
    </lineage>
</organism>
<dbReference type="STRING" id="1850252.LPB136_04485"/>
<dbReference type="Proteomes" id="UP000181898">
    <property type="component" value="Chromosome"/>
</dbReference>
<dbReference type="Gene3D" id="1.25.40.10">
    <property type="entry name" value="Tetratricopeptide repeat domain"/>
    <property type="match status" value="1"/>
</dbReference>
<dbReference type="InterPro" id="IPR011990">
    <property type="entry name" value="TPR-like_helical_dom_sf"/>
</dbReference>
<evidence type="ECO:0000313" key="2">
    <source>
        <dbReference type="EMBL" id="APG64663.1"/>
    </source>
</evidence>
<dbReference type="GO" id="GO:0006355">
    <property type="term" value="P:regulation of DNA-templated transcription"/>
    <property type="evidence" value="ECO:0007669"/>
    <property type="project" value="InterPro"/>
</dbReference>
<dbReference type="InterPro" id="IPR016032">
    <property type="entry name" value="Sig_transdc_resp-reg_C-effctor"/>
</dbReference>
<reference evidence="2 3" key="1">
    <citation type="submission" date="2016-11" db="EMBL/GenBank/DDBJ databases">
        <title>Tenacibaculum sp. LPB0136, isolated from marine environment.</title>
        <authorList>
            <person name="Kim E."/>
            <person name="Yi H."/>
        </authorList>
    </citation>
    <scope>NUCLEOTIDE SEQUENCE [LARGE SCALE GENOMIC DNA]</scope>
    <source>
        <strain evidence="2 3">LPB0136</strain>
    </source>
</reference>
<dbReference type="AlphaFoldDB" id="A0A1L3JHW5"/>